<dbReference type="AlphaFoldDB" id="A0A0E3Q452"/>
<proteinExistence type="predicted"/>
<dbReference type="GeneID" id="24809177"/>
<reference evidence="1 2" key="1">
    <citation type="submission" date="2014-07" db="EMBL/GenBank/DDBJ databases">
        <title>Methanogenic archaea and the global carbon cycle.</title>
        <authorList>
            <person name="Henriksen J.R."/>
            <person name="Luke J."/>
            <person name="Reinhart S."/>
            <person name="Benedict M.N."/>
            <person name="Youngblut N.D."/>
            <person name="Metcalf M.E."/>
            <person name="Whitaker R.J."/>
            <person name="Metcalf W.W."/>
        </authorList>
    </citation>
    <scope>NUCLEOTIDE SEQUENCE [LARGE SCALE GENOMIC DNA]</scope>
    <source>
        <strain evidence="1 2">Z-761</strain>
    </source>
</reference>
<accession>A0A0E3Q452</accession>
<sequence>MHKTFREFNGTTYMLDELSYSGLEKSDAEKRKAMLKKSGLGVRCIKKANGKYVIYHEYIGDINKEDGSSFF</sequence>
<organism evidence="1 2">
    <name type="scientific">Methanosarcina vacuolata Z-761</name>
    <dbReference type="NCBI Taxonomy" id="1434123"/>
    <lineage>
        <taxon>Archaea</taxon>
        <taxon>Methanobacteriati</taxon>
        <taxon>Methanobacteriota</taxon>
        <taxon>Stenosarchaea group</taxon>
        <taxon>Methanomicrobia</taxon>
        <taxon>Methanosarcinales</taxon>
        <taxon>Methanosarcinaceae</taxon>
        <taxon>Methanosarcina</taxon>
    </lineage>
</organism>
<dbReference type="HOGENOM" id="CLU_2678966_0_0_2"/>
<dbReference type="Proteomes" id="UP000033096">
    <property type="component" value="Chromosome"/>
</dbReference>
<dbReference type="EMBL" id="CP009520">
    <property type="protein sequence ID" value="AKB43054.1"/>
    <property type="molecule type" value="Genomic_DNA"/>
</dbReference>
<dbReference type="RefSeq" id="WP_048118444.1">
    <property type="nucleotide sequence ID" value="NZ_CP009520.1"/>
</dbReference>
<dbReference type="KEGG" id="mvc:MSVAZ_0785"/>
<name>A0A0E3Q452_9EURY</name>
<protein>
    <submittedName>
        <fullName evidence="1">Uncharacterized protein</fullName>
    </submittedName>
</protein>
<keyword evidence="2" id="KW-1185">Reference proteome</keyword>
<evidence type="ECO:0000313" key="2">
    <source>
        <dbReference type="Proteomes" id="UP000033096"/>
    </source>
</evidence>
<dbReference type="PATRIC" id="fig|1434123.4.peg.914"/>
<evidence type="ECO:0000313" key="1">
    <source>
        <dbReference type="EMBL" id="AKB43054.1"/>
    </source>
</evidence>
<gene>
    <name evidence="1" type="ORF">MSVAZ_0785</name>
</gene>